<evidence type="ECO:0000256" key="6">
    <source>
        <dbReference type="ARBA" id="ARBA00022970"/>
    </source>
</evidence>
<feature type="transmembrane region" description="Helical" evidence="9">
    <location>
        <begin position="156"/>
        <end position="175"/>
    </location>
</feature>
<feature type="transmembrane region" description="Helical" evidence="9">
    <location>
        <begin position="125"/>
        <end position="144"/>
    </location>
</feature>
<dbReference type="AlphaFoldDB" id="A0A380N1Y4"/>
<feature type="transmembrane region" description="Helical" evidence="9">
    <location>
        <begin position="209"/>
        <end position="226"/>
    </location>
</feature>
<dbReference type="GO" id="GO:0005304">
    <property type="term" value="F:L-valine transmembrane transporter activity"/>
    <property type="evidence" value="ECO:0007669"/>
    <property type="project" value="TreeGrafter"/>
</dbReference>
<feature type="transmembrane region" description="Helical" evidence="9">
    <location>
        <begin position="238"/>
        <end position="262"/>
    </location>
</feature>
<feature type="transmembrane region" description="Helical" evidence="9">
    <location>
        <begin position="380"/>
        <end position="398"/>
    </location>
</feature>
<comment type="subcellular location">
    <subcellularLocation>
        <location evidence="9">Cell inner membrane</location>
        <topology evidence="9">Multi-pass membrane protein</topology>
    </subcellularLocation>
    <subcellularLocation>
        <location evidence="1">Cell membrane</location>
        <topology evidence="1">Multi-pass membrane protein</topology>
    </subcellularLocation>
</comment>
<feature type="transmembrane region" description="Helical" evidence="9">
    <location>
        <begin position="418"/>
        <end position="439"/>
    </location>
</feature>
<keyword evidence="8 9" id="KW-0472">Membrane</keyword>
<proteinExistence type="inferred from homology"/>
<dbReference type="GO" id="GO:0015820">
    <property type="term" value="P:L-leucine transport"/>
    <property type="evidence" value="ECO:0007669"/>
    <property type="project" value="TreeGrafter"/>
</dbReference>
<dbReference type="GO" id="GO:0015190">
    <property type="term" value="F:L-leucine transmembrane transporter activity"/>
    <property type="evidence" value="ECO:0007669"/>
    <property type="project" value="TreeGrafter"/>
</dbReference>
<dbReference type="PANTHER" id="PTHR30588">
    <property type="entry name" value="BRANCHED-CHAIN AMINO ACID TRANSPORT SYSTEM 2 CARRIER PROTEIN"/>
    <property type="match status" value="1"/>
</dbReference>
<dbReference type="Pfam" id="PF05525">
    <property type="entry name" value="Branch_AA_trans"/>
    <property type="match status" value="1"/>
</dbReference>
<evidence type="ECO:0000256" key="4">
    <source>
        <dbReference type="ARBA" id="ARBA00022475"/>
    </source>
</evidence>
<sequence length="444" mass="47604">MSYQKKRVPVLALGLMLFALFFGAANLIFPPFLGLQAGEQVQSAILGFLITGVGLPLLAIVAVVQSGEYELEKLAGRVHPIFGVAFTVALYLSIGPLFAIPRTATVSYEIGIMPFIGEASDTTKAVLLFCSSAVFFGIACFLALSPSKLVDRIGKILTPLLLLAIAGLIAAAIISPLGGEEAVLPAAQADYASQAMVKGFLEGYNTMDALAALVFVVIVINAIKAFDVQDSLLVSQLAFKAALIAAFCLAMVYYFISLLGAASVHLGMEMKNGAQILAAVTQHYFGLAGKIVLASIVLLACLTTAVGLISACASYFTQLYPRLSYRQYAYLFTLVSLILANKGLNGIIAFSIPVLVLLYPLTIVLVALLLLDKLFAGKTHVYALTMFITLVFALMDSYQVSFGFSDVLKQWLSENLPLYQYGLAWLPPAFIVFVISALIPRNHR</sequence>
<name>A0A380N1Y4_9GAMM</name>
<reference evidence="10 11" key="1">
    <citation type="submission" date="2018-06" db="EMBL/GenBank/DDBJ databases">
        <authorList>
            <consortium name="Pathogen Informatics"/>
            <person name="Doyle S."/>
        </authorList>
    </citation>
    <scope>NUCLEOTIDE SEQUENCE [LARGE SCALE GENOMIC DNA]</scope>
    <source>
        <strain evidence="10 11">NCTC10717</strain>
    </source>
</reference>
<organism evidence="10 11">
    <name type="scientific">Suttonella indologenes</name>
    <dbReference type="NCBI Taxonomy" id="13276"/>
    <lineage>
        <taxon>Bacteria</taxon>
        <taxon>Pseudomonadati</taxon>
        <taxon>Pseudomonadota</taxon>
        <taxon>Gammaproteobacteria</taxon>
        <taxon>Cardiobacteriales</taxon>
        <taxon>Cardiobacteriaceae</taxon>
        <taxon>Suttonella</taxon>
    </lineage>
</organism>
<feature type="transmembrane region" description="Helical" evidence="9">
    <location>
        <begin position="78"/>
        <end position="100"/>
    </location>
</feature>
<dbReference type="OrthoDB" id="9783920at2"/>
<keyword evidence="7 9" id="KW-1133">Transmembrane helix</keyword>
<feature type="transmembrane region" description="Helical" evidence="9">
    <location>
        <begin position="328"/>
        <end position="344"/>
    </location>
</feature>
<evidence type="ECO:0000256" key="5">
    <source>
        <dbReference type="ARBA" id="ARBA00022692"/>
    </source>
</evidence>
<evidence type="ECO:0000313" key="10">
    <source>
        <dbReference type="EMBL" id="SUO98572.1"/>
    </source>
</evidence>
<dbReference type="PANTHER" id="PTHR30588:SF0">
    <property type="entry name" value="BRANCHED-CHAIN AMINO ACID PERMEASE BRNQ"/>
    <property type="match status" value="1"/>
</dbReference>
<dbReference type="InterPro" id="IPR004685">
    <property type="entry name" value="Brnchd-chn_aa_trnsp_Livcs"/>
</dbReference>
<keyword evidence="11" id="KW-1185">Reference proteome</keyword>
<evidence type="ECO:0000256" key="1">
    <source>
        <dbReference type="ARBA" id="ARBA00004651"/>
    </source>
</evidence>
<dbReference type="RefSeq" id="WP_115219374.1">
    <property type="nucleotide sequence ID" value="NZ_UHIA01000004.1"/>
</dbReference>
<dbReference type="GO" id="GO:0005886">
    <property type="term" value="C:plasma membrane"/>
    <property type="evidence" value="ECO:0007669"/>
    <property type="project" value="UniProtKB-SubCell"/>
</dbReference>
<keyword evidence="6 9" id="KW-0029">Amino-acid transport</keyword>
<dbReference type="NCBIfam" id="TIGR00796">
    <property type="entry name" value="livcs"/>
    <property type="match status" value="1"/>
</dbReference>
<protein>
    <recommendedName>
        <fullName evidence="9">Branched-chain amino acid transport system carrier protein</fullName>
    </recommendedName>
</protein>
<evidence type="ECO:0000256" key="7">
    <source>
        <dbReference type="ARBA" id="ARBA00022989"/>
    </source>
</evidence>
<dbReference type="Proteomes" id="UP000254575">
    <property type="component" value="Unassembled WGS sequence"/>
</dbReference>
<dbReference type="GO" id="GO:0015818">
    <property type="term" value="P:isoleucine transport"/>
    <property type="evidence" value="ECO:0007669"/>
    <property type="project" value="TreeGrafter"/>
</dbReference>
<keyword evidence="4" id="KW-1003">Cell membrane</keyword>
<comment type="similarity">
    <text evidence="2 9">Belongs to the branched chain amino acid transporter family.</text>
</comment>
<keyword evidence="5 9" id="KW-0812">Transmembrane</keyword>
<dbReference type="GO" id="GO:0015188">
    <property type="term" value="F:L-isoleucine transmembrane transporter activity"/>
    <property type="evidence" value="ECO:0007669"/>
    <property type="project" value="TreeGrafter"/>
</dbReference>
<evidence type="ECO:0000256" key="8">
    <source>
        <dbReference type="ARBA" id="ARBA00023136"/>
    </source>
</evidence>
<evidence type="ECO:0000256" key="9">
    <source>
        <dbReference type="RuleBase" id="RU362122"/>
    </source>
</evidence>
<keyword evidence="3 9" id="KW-0813">Transport</keyword>
<evidence type="ECO:0000256" key="2">
    <source>
        <dbReference type="ARBA" id="ARBA00008540"/>
    </source>
</evidence>
<accession>A0A380N1Y4</accession>
<comment type="function">
    <text evidence="9">Component of the transport system for branched-chain amino acids.</text>
</comment>
<feature type="transmembrane region" description="Helical" evidence="9">
    <location>
        <begin position="291"/>
        <end position="316"/>
    </location>
</feature>
<evidence type="ECO:0000313" key="11">
    <source>
        <dbReference type="Proteomes" id="UP000254575"/>
    </source>
</evidence>
<gene>
    <name evidence="10" type="primary">brnQ</name>
    <name evidence="10" type="ORF">NCTC10717_02327</name>
</gene>
<evidence type="ECO:0000256" key="3">
    <source>
        <dbReference type="ARBA" id="ARBA00022448"/>
    </source>
</evidence>
<comment type="caution">
    <text evidence="9">Lacks conserved residue(s) required for the propagation of feature annotation.</text>
</comment>
<feature type="transmembrane region" description="Helical" evidence="9">
    <location>
        <begin position="43"/>
        <end position="66"/>
    </location>
</feature>
<dbReference type="EMBL" id="UHIA01000004">
    <property type="protein sequence ID" value="SUO98572.1"/>
    <property type="molecule type" value="Genomic_DNA"/>
</dbReference>
<feature type="transmembrane region" description="Helical" evidence="9">
    <location>
        <begin position="350"/>
        <end position="371"/>
    </location>
</feature>